<organism evidence="2 3">
    <name type="scientific">Streptomyces coryli</name>
    <dbReference type="NCBI Taxonomy" id="1128680"/>
    <lineage>
        <taxon>Bacteria</taxon>
        <taxon>Bacillati</taxon>
        <taxon>Actinomycetota</taxon>
        <taxon>Actinomycetes</taxon>
        <taxon>Kitasatosporales</taxon>
        <taxon>Streptomycetaceae</taxon>
        <taxon>Streptomyces</taxon>
    </lineage>
</organism>
<sequence>RFSQTPGTVRRPPAQPGAHAAEIAAEWNVPALNKEDQL</sequence>
<feature type="region of interest" description="Disordered" evidence="1">
    <location>
        <begin position="1"/>
        <end position="38"/>
    </location>
</feature>
<protein>
    <submittedName>
        <fullName evidence="2">CoA transferase</fullName>
    </submittedName>
</protein>
<dbReference type="EMBL" id="JAAKZV010000113">
    <property type="protein sequence ID" value="NGN66856.1"/>
    <property type="molecule type" value="Genomic_DNA"/>
</dbReference>
<reference evidence="2 3" key="1">
    <citation type="submission" date="2020-02" db="EMBL/GenBank/DDBJ databases">
        <title>Whole-genome analyses of novel actinobacteria.</title>
        <authorList>
            <person name="Sahin N."/>
        </authorList>
    </citation>
    <scope>NUCLEOTIDE SEQUENCE [LARGE SCALE GENOMIC DNA]</scope>
    <source>
        <strain evidence="2 3">A7024</strain>
    </source>
</reference>
<accession>A0A6G4U562</accession>
<dbReference type="Proteomes" id="UP000481583">
    <property type="component" value="Unassembled WGS sequence"/>
</dbReference>
<keyword evidence="2" id="KW-0808">Transferase</keyword>
<evidence type="ECO:0000313" key="3">
    <source>
        <dbReference type="Proteomes" id="UP000481583"/>
    </source>
</evidence>
<feature type="non-terminal residue" evidence="2">
    <location>
        <position position="1"/>
    </location>
</feature>
<name>A0A6G4U562_9ACTN</name>
<proteinExistence type="predicted"/>
<evidence type="ECO:0000256" key="1">
    <source>
        <dbReference type="SAM" id="MobiDB-lite"/>
    </source>
</evidence>
<keyword evidence="3" id="KW-1185">Reference proteome</keyword>
<gene>
    <name evidence="2" type="ORF">G5C51_23485</name>
</gene>
<dbReference type="AlphaFoldDB" id="A0A6G4U562"/>
<dbReference type="GO" id="GO:0016740">
    <property type="term" value="F:transferase activity"/>
    <property type="evidence" value="ECO:0007669"/>
    <property type="project" value="UniProtKB-KW"/>
</dbReference>
<evidence type="ECO:0000313" key="2">
    <source>
        <dbReference type="EMBL" id="NGN66856.1"/>
    </source>
</evidence>
<comment type="caution">
    <text evidence="2">The sequence shown here is derived from an EMBL/GenBank/DDBJ whole genome shotgun (WGS) entry which is preliminary data.</text>
</comment>